<dbReference type="Pfam" id="PF00533">
    <property type="entry name" value="BRCT"/>
    <property type="match status" value="1"/>
</dbReference>
<dbReference type="SMART" id="SM00292">
    <property type="entry name" value="BRCT"/>
    <property type="match status" value="1"/>
</dbReference>
<keyword evidence="5 15" id="KW-0235">DNA replication</keyword>
<organism evidence="18 19">
    <name type="scientific">Thermoanaerobacterium saccharolyticum (strain DSM 8691 / JW/SL-YS485)</name>
    <dbReference type="NCBI Taxonomy" id="1094508"/>
    <lineage>
        <taxon>Bacteria</taxon>
        <taxon>Bacillati</taxon>
        <taxon>Bacillota</taxon>
        <taxon>Clostridia</taxon>
        <taxon>Thermoanaerobacterales</taxon>
        <taxon>Thermoanaerobacteraceae</taxon>
        <taxon>Thermoanaerobacterium</taxon>
    </lineage>
</organism>
<dbReference type="PIRSF" id="PIRSF001604">
    <property type="entry name" value="LigA"/>
    <property type="match status" value="1"/>
</dbReference>
<evidence type="ECO:0000256" key="16">
    <source>
        <dbReference type="RuleBase" id="RU000618"/>
    </source>
</evidence>
<dbReference type="InterPro" id="IPR013839">
    <property type="entry name" value="DNAligase_adenylation"/>
</dbReference>
<keyword evidence="7 15" id="KW-0227">DNA damage</keyword>
<keyword evidence="19" id="KW-1185">Reference proteome</keyword>
<dbReference type="SMART" id="SM00278">
    <property type="entry name" value="HhH1"/>
    <property type="match status" value="3"/>
</dbReference>
<dbReference type="InterPro" id="IPR001357">
    <property type="entry name" value="BRCT_dom"/>
</dbReference>
<accession>I3VYG2</accession>
<dbReference type="SUPFAM" id="SSF50249">
    <property type="entry name" value="Nucleic acid-binding proteins"/>
    <property type="match status" value="1"/>
</dbReference>
<dbReference type="CDD" id="cd00114">
    <property type="entry name" value="LIGANc"/>
    <property type="match status" value="1"/>
</dbReference>
<feature type="binding site" evidence="15">
    <location>
        <position position="166"/>
    </location>
    <ligand>
        <name>NAD(+)</name>
        <dbReference type="ChEBI" id="CHEBI:57540"/>
    </ligand>
</feature>
<keyword evidence="11 15" id="KW-0234">DNA repair</keyword>
<evidence type="ECO:0000313" key="18">
    <source>
        <dbReference type="EMBL" id="AFK87557.1"/>
    </source>
</evidence>
<evidence type="ECO:0000256" key="11">
    <source>
        <dbReference type="ARBA" id="ARBA00023204"/>
    </source>
</evidence>
<evidence type="ECO:0000256" key="12">
    <source>
        <dbReference type="ARBA" id="ARBA00023211"/>
    </source>
</evidence>
<dbReference type="PATRIC" id="fig|1094508.3.peg.2597"/>
<evidence type="ECO:0000256" key="15">
    <source>
        <dbReference type="HAMAP-Rule" id="MF_01588"/>
    </source>
</evidence>
<dbReference type="NCBIfam" id="TIGR00575">
    <property type="entry name" value="dnlj"/>
    <property type="match status" value="1"/>
</dbReference>
<dbReference type="FunFam" id="1.10.150.20:FF:000007">
    <property type="entry name" value="DNA ligase"/>
    <property type="match status" value="1"/>
</dbReference>
<dbReference type="PANTHER" id="PTHR23389">
    <property type="entry name" value="CHROMOSOME TRANSMISSION FIDELITY FACTOR 18"/>
    <property type="match status" value="1"/>
</dbReference>
<feature type="binding site" evidence="15">
    <location>
        <position position="306"/>
    </location>
    <ligand>
        <name>NAD(+)</name>
        <dbReference type="ChEBI" id="CHEBI:57540"/>
    </ligand>
</feature>
<dbReference type="FunFam" id="3.30.470.30:FF:000001">
    <property type="entry name" value="DNA ligase"/>
    <property type="match status" value="1"/>
</dbReference>
<dbReference type="eggNOG" id="COG0272">
    <property type="taxonomic scope" value="Bacteria"/>
</dbReference>
<dbReference type="GO" id="GO:0003911">
    <property type="term" value="F:DNA ligase (NAD+) activity"/>
    <property type="evidence" value="ECO:0007669"/>
    <property type="project" value="UniProtKB-UniRule"/>
</dbReference>
<dbReference type="InterPro" id="IPR013840">
    <property type="entry name" value="DNAligase_N"/>
</dbReference>
<dbReference type="Gene3D" id="6.20.10.30">
    <property type="match status" value="1"/>
</dbReference>
<proteinExistence type="inferred from homology"/>
<feature type="binding site" evidence="15">
    <location>
        <begin position="80"/>
        <end position="81"/>
    </location>
    <ligand>
        <name>NAD(+)</name>
        <dbReference type="ChEBI" id="CHEBI:57540"/>
    </ligand>
</feature>
<dbReference type="HAMAP" id="MF_01588">
    <property type="entry name" value="DNA_ligase_A"/>
    <property type="match status" value="1"/>
</dbReference>
<dbReference type="EMBL" id="CP003184">
    <property type="protein sequence ID" value="AFK87557.1"/>
    <property type="molecule type" value="Genomic_DNA"/>
</dbReference>
<dbReference type="SMART" id="SM00532">
    <property type="entry name" value="LIGANc"/>
    <property type="match status" value="1"/>
</dbReference>
<feature type="domain" description="BRCT" evidence="17">
    <location>
        <begin position="581"/>
        <end position="659"/>
    </location>
</feature>
<evidence type="ECO:0000256" key="9">
    <source>
        <dbReference type="ARBA" id="ARBA00022842"/>
    </source>
</evidence>
<dbReference type="GO" id="GO:0003677">
    <property type="term" value="F:DNA binding"/>
    <property type="evidence" value="ECO:0007669"/>
    <property type="project" value="InterPro"/>
</dbReference>
<evidence type="ECO:0000313" key="19">
    <source>
        <dbReference type="Proteomes" id="UP000006178"/>
    </source>
</evidence>
<name>I3VYG2_THESW</name>
<evidence type="ECO:0000256" key="13">
    <source>
        <dbReference type="ARBA" id="ARBA00034005"/>
    </source>
</evidence>
<evidence type="ECO:0000256" key="10">
    <source>
        <dbReference type="ARBA" id="ARBA00023027"/>
    </source>
</evidence>
<dbReference type="KEGG" id="tsh:Tsac_2561"/>
<feature type="binding site" evidence="15">
    <location>
        <position position="282"/>
    </location>
    <ligand>
        <name>NAD(+)</name>
        <dbReference type="ChEBI" id="CHEBI:57540"/>
    </ligand>
</feature>
<dbReference type="InterPro" id="IPR010994">
    <property type="entry name" value="RuvA_2-like"/>
</dbReference>
<keyword evidence="8 15" id="KW-0862">Zinc</keyword>
<dbReference type="InterPro" id="IPR041663">
    <property type="entry name" value="DisA/LigA_HHH"/>
</dbReference>
<evidence type="ECO:0000256" key="6">
    <source>
        <dbReference type="ARBA" id="ARBA00022723"/>
    </source>
</evidence>
<dbReference type="PROSITE" id="PS01055">
    <property type="entry name" value="DNA_LIGASE_N1"/>
    <property type="match status" value="1"/>
</dbReference>
<comment type="function">
    <text evidence="1 15">DNA ligase that catalyzes the formation of phosphodiester linkages between 5'-phosphoryl and 3'-hydroxyl groups in double-stranded DNA using NAD as a coenzyme and as the energy source for the reaction. It is essential for DNA replication and repair of damaged DNA.</text>
</comment>
<evidence type="ECO:0000256" key="8">
    <source>
        <dbReference type="ARBA" id="ARBA00022833"/>
    </source>
</evidence>
<keyword evidence="9 15" id="KW-0460">Magnesium</keyword>
<protein>
    <recommendedName>
        <fullName evidence="3 15">DNA ligase</fullName>
        <ecNumber evidence="2 15">6.5.1.2</ecNumber>
    </recommendedName>
    <alternativeName>
        <fullName evidence="15">Polydeoxyribonucleotide synthase [NAD(+)]</fullName>
    </alternativeName>
</protein>
<dbReference type="Pfam" id="PF03120">
    <property type="entry name" value="OB_DNA_ligase"/>
    <property type="match status" value="1"/>
</dbReference>
<reference evidence="18 19" key="1">
    <citation type="journal article" date="2014" name="Appl. Environ. Microbiol.">
        <title>Profile of Secreted Hydrolases, Associated Proteins, and SlpA in Thermoanaerobacterium saccharolyticum during the Degradation of Hemicellulose.</title>
        <authorList>
            <person name="Currie D.H."/>
            <person name="Guss A.M."/>
            <person name="Herring C.D."/>
            <person name="Giannone R.J."/>
            <person name="Johnson C.M."/>
            <person name="Lankford P.K."/>
            <person name="Brown S.D."/>
            <person name="Hettich R.L."/>
            <person name="Lynd L.R."/>
        </authorList>
    </citation>
    <scope>NUCLEOTIDE SEQUENCE [LARGE SCALE GENOMIC DNA]</scope>
    <source>
        <strain evidence="19">DSM 8691 / JW/SL-YS485</strain>
    </source>
</reference>
<dbReference type="Gene3D" id="3.30.470.30">
    <property type="entry name" value="DNA ligase/mRNA capping enzyme"/>
    <property type="match status" value="1"/>
</dbReference>
<comment type="caution">
    <text evidence="15">Lacks conserved residue(s) required for the propagation of feature annotation.</text>
</comment>
<keyword evidence="6 15" id="KW-0479">Metal-binding</keyword>
<feature type="binding site" evidence="15">
    <location>
        <position position="109"/>
    </location>
    <ligand>
        <name>NAD(+)</name>
        <dbReference type="ChEBI" id="CHEBI:57540"/>
    </ligand>
</feature>
<dbReference type="InterPro" id="IPR003583">
    <property type="entry name" value="Hlx-hairpin-Hlx_DNA-bd_motif"/>
</dbReference>
<dbReference type="SUPFAM" id="SSF56091">
    <property type="entry name" value="DNA ligase/mRNA capping enzyme, catalytic domain"/>
    <property type="match status" value="1"/>
</dbReference>
<evidence type="ECO:0000256" key="2">
    <source>
        <dbReference type="ARBA" id="ARBA00012722"/>
    </source>
</evidence>
<dbReference type="EC" id="6.5.1.2" evidence="2 15"/>
<dbReference type="PROSITE" id="PS50172">
    <property type="entry name" value="BRCT"/>
    <property type="match status" value="1"/>
</dbReference>
<comment type="similarity">
    <text evidence="14 15">Belongs to the NAD-dependent DNA ligase family. LigA subfamily.</text>
</comment>
<evidence type="ECO:0000256" key="5">
    <source>
        <dbReference type="ARBA" id="ARBA00022705"/>
    </source>
</evidence>
<comment type="cofactor">
    <cofactor evidence="15">
        <name>Mg(2+)</name>
        <dbReference type="ChEBI" id="CHEBI:18420"/>
    </cofactor>
    <cofactor evidence="15">
        <name>Mn(2+)</name>
        <dbReference type="ChEBI" id="CHEBI:29035"/>
    </cofactor>
</comment>
<dbReference type="FunFam" id="1.10.150.20:FF:000006">
    <property type="entry name" value="DNA ligase"/>
    <property type="match status" value="1"/>
</dbReference>
<dbReference type="SUPFAM" id="SSF52113">
    <property type="entry name" value="BRCT domain"/>
    <property type="match status" value="1"/>
</dbReference>
<dbReference type="AlphaFoldDB" id="I3VYG2"/>
<dbReference type="Gene3D" id="1.10.150.20">
    <property type="entry name" value="5' to 3' exonuclease, C-terminal subdomain"/>
    <property type="match status" value="2"/>
</dbReference>
<dbReference type="FunFam" id="3.40.50.10190:FF:000054">
    <property type="entry name" value="DNA ligase"/>
    <property type="match status" value="1"/>
</dbReference>
<dbReference type="Pfam" id="PF12826">
    <property type="entry name" value="HHH_2"/>
    <property type="match status" value="1"/>
</dbReference>
<dbReference type="STRING" id="1094508.Tsac_2561"/>
<evidence type="ECO:0000259" key="17">
    <source>
        <dbReference type="PROSITE" id="PS50172"/>
    </source>
</evidence>
<dbReference type="FunFam" id="2.40.50.140:FF:000012">
    <property type="entry name" value="DNA ligase"/>
    <property type="match status" value="1"/>
</dbReference>
<feature type="binding site" evidence="15">
    <location>
        <position position="423"/>
    </location>
    <ligand>
        <name>Zn(2+)</name>
        <dbReference type="ChEBI" id="CHEBI:29105"/>
    </ligand>
</feature>
<dbReference type="SUPFAM" id="SSF47781">
    <property type="entry name" value="RuvA domain 2-like"/>
    <property type="match status" value="1"/>
</dbReference>
<keyword evidence="4 15" id="KW-0436">Ligase</keyword>
<dbReference type="GO" id="GO:0006281">
    <property type="term" value="P:DNA repair"/>
    <property type="evidence" value="ECO:0007669"/>
    <property type="project" value="UniProtKB-KW"/>
</dbReference>
<dbReference type="Gene3D" id="1.10.287.610">
    <property type="entry name" value="Helix hairpin bin"/>
    <property type="match status" value="1"/>
</dbReference>
<feature type="active site" description="N6-AMP-lysine intermediate" evidence="15">
    <location>
        <position position="111"/>
    </location>
</feature>
<dbReference type="Pfam" id="PF03119">
    <property type="entry name" value="DNA_ligase_ZBD"/>
    <property type="match status" value="1"/>
</dbReference>
<feature type="binding site" evidence="15">
    <location>
        <position position="400"/>
    </location>
    <ligand>
        <name>Zn(2+)</name>
        <dbReference type="ChEBI" id="CHEBI:29105"/>
    </ligand>
</feature>
<feature type="binding site" evidence="15">
    <location>
        <position position="403"/>
    </location>
    <ligand>
        <name>Zn(2+)</name>
        <dbReference type="ChEBI" id="CHEBI:29105"/>
    </ligand>
</feature>
<dbReference type="FunFam" id="1.10.287.610:FF:000002">
    <property type="entry name" value="DNA ligase"/>
    <property type="match status" value="1"/>
</dbReference>
<dbReference type="PANTHER" id="PTHR23389:SF9">
    <property type="entry name" value="DNA LIGASE"/>
    <property type="match status" value="1"/>
</dbReference>
<dbReference type="CDD" id="cd17748">
    <property type="entry name" value="BRCT_DNA_ligase_like"/>
    <property type="match status" value="1"/>
</dbReference>
<gene>
    <name evidence="15" type="primary">ligA</name>
    <name evidence="18" type="ordered locus">Tsac_2561</name>
</gene>
<evidence type="ECO:0000256" key="7">
    <source>
        <dbReference type="ARBA" id="ARBA00022763"/>
    </source>
</evidence>
<keyword evidence="12 15" id="KW-0464">Manganese</keyword>
<dbReference type="InterPro" id="IPR033136">
    <property type="entry name" value="DNA_ligase_CS"/>
</dbReference>
<feature type="binding site" evidence="15">
    <location>
        <position position="132"/>
    </location>
    <ligand>
        <name>NAD(+)</name>
        <dbReference type="ChEBI" id="CHEBI:57540"/>
    </ligand>
</feature>
<evidence type="ECO:0000256" key="14">
    <source>
        <dbReference type="ARBA" id="ARBA00060881"/>
    </source>
</evidence>
<dbReference type="RefSeq" id="WP_014759388.1">
    <property type="nucleotide sequence ID" value="NC_017992.1"/>
</dbReference>
<dbReference type="NCBIfam" id="NF005932">
    <property type="entry name" value="PRK07956.1"/>
    <property type="match status" value="1"/>
</dbReference>
<evidence type="ECO:0000256" key="3">
    <source>
        <dbReference type="ARBA" id="ARBA00013308"/>
    </source>
</evidence>
<dbReference type="InterPro" id="IPR036420">
    <property type="entry name" value="BRCT_dom_sf"/>
</dbReference>
<dbReference type="InterPro" id="IPR012340">
    <property type="entry name" value="NA-bd_OB-fold"/>
</dbReference>
<dbReference type="Pfam" id="PF14520">
    <property type="entry name" value="HHH_5"/>
    <property type="match status" value="1"/>
</dbReference>
<dbReference type="GO" id="GO:0005829">
    <property type="term" value="C:cytosol"/>
    <property type="evidence" value="ECO:0007669"/>
    <property type="project" value="TreeGrafter"/>
</dbReference>
<dbReference type="Proteomes" id="UP000006178">
    <property type="component" value="Chromosome"/>
</dbReference>
<dbReference type="InterPro" id="IPR004150">
    <property type="entry name" value="NAD_DNA_ligase_OB"/>
</dbReference>
<dbReference type="GO" id="GO:0046872">
    <property type="term" value="F:metal ion binding"/>
    <property type="evidence" value="ECO:0007669"/>
    <property type="project" value="UniProtKB-KW"/>
</dbReference>
<sequence length="659" mass="74058">MTVEDRIKELRDKLNHHNYMYYVLDKPEISDYEYDMMMRELIELEEKYPQFKTPDSPTQRVGGEPLKEFEPFTHVVPMQSLANAFSEGELRDFDRRVKASVGDVEYVVELKIDGLSVELIYENGFFTVGSTRGDGIIGENVTNNLKTIRSIPLRLKDDLNLIVRGEVFMPKASFEKLNEERELNGESFFANPRNAAAGSLRQLNPKITAKRDLDIFVFNLQRIDGIKLQTHAEALEFLKYQGFKVSPHIKVCKNIDEVIEDINYIRDIRDSLPYETDGAVVKVNDLSKREILGSTAKDPRWAIAFKYPAERQKTKVKDIVVQVGRTGALTPTAILEPVKIAGSIVSRATLHNEDYIKEKDIRIGDTVIIQKAGEIIPEVVSVVVEERDGSEKFFIMPEVCPECGAATVRLPGESVTKCTGLNCPAKLKRGIIHFASKDAMDIDGLGPAVIGQLLDNHLIHNISDLYYLKYDDLLKLDRMGDKSAKNLINAIEESKGRDLDRLIFGLGIDLIGSKAAGILASHFKTMESLEKATFEELTEIEEIGPKMADSVVAFFKEKQNLNIIDRLKAAGVNMRKKDAINVNDDFEGLTFVLTGTLEKYTRDEAKKLIEERGGKVTGSVSKKTDYVVVGIDPGSKLSKAQELGIKILNEEEFENMLKQ</sequence>
<feature type="binding site" evidence="15">
    <location>
        <begin position="31"/>
        <end position="35"/>
    </location>
    <ligand>
        <name>NAD(+)</name>
        <dbReference type="ChEBI" id="CHEBI:57540"/>
    </ligand>
</feature>
<evidence type="ECO:0000256" key="1">
    <source>
        <dbReference type="ARBA" id="ARBA00004067"/>
    </source>
</evidence>
<dbReference type="Pfam" id="PF22745">
    <property type="entry name" value="Nlig-Ia"/>
    <property type="match status" value="1"/>
</dbReference>
<evidence type="ECO:0000256" key="4">
    <source>
        <dbReference type="ARBA" id="ARBA00022598"/>
    </source>
</evidence>
<dbReference type="Gene3D" id="3.40.50.10190">
    <property type="entry name" value="BRCT domain"/>
    <property type="match status" value="1"/>
</dbReference>
<dbReference type="PROSITE" id="PS01056">
    <property type="entry name" value="DNA_LIGASE_N2"/>
    <property type="match status" value="1"/>
</dbReference>
<dbReference type="InterPro" id="IPR018239">
    <property type="entry name" value="DNA_ligase_AS"/>
</dbReference>
<dbReference type="Pfam" id="PF01653">
    <property type="entry name" value="DNA_ligase_aden"/>
    <property type="match status" value="1"/>
</dbReference>
<dbReference type="InterPro" id="IPR004149">
    <property type="entry name" value="Znf_DNAligase_C4"/>
</dbReference>
<dbReference type="GO" id="GO:0006260">
    <property type="term" value="P:DNA replication"/>
    <property type="evidence" value="ECO:0007669"/>
    <property type="project" value="UniProtKB-KW"/>
</dbReference>
<comment type="catalytic activity">
    <reaction evidence="13 15 16">
        <text>NAD(+) + (deoxyribonucleotide)n-3'-hydroxyl + 5'-phospho-(deoxyribonucleotide)m = (deoxyribonucleotide)n+m + AMP + beta-nicotinamide D-nucleotide.</text>
        <dbReference type="EC" id="6.5.1.2"/>
    </reaction>
</comment>
<dbReference type="InterPro" id="IPR001679">
    <property type="entry name" value="DNA_ligase"/>
</dbReference>
<dbReference type="Gene3D" id="2.40.50.140">
    <property type="entry name" value="Nucleic acid-binding proteins"/>
    <property type="match status" value="1"/>
</dbReference>
<keyword evidence="10 15" id="KW-0520">NAD</keyword>